<reference evidence="1 2" key="1">
    <citation type="journal article" date="2019" name="Nat. Ecol. Evol.">
        <title>Megaphylogeny resolves global patterns of mushroom evolution.</title>
        <authorList>
            <person name="Varga T."/>
            <person name="Krizsan K."/>
            <person name="Foldi C."/>
            <person name="Dima B."/>
            <person name="Sanchez-Garcia M."/>
            <person name="Sanchez-Ramirez S."/>
            <person name="Szollosi G.J."/>
            <person name="Szarkandi J.G."/>
            <person name="Papp V."/>
            <person name="Albert L."/>
            <person name="Andreopoulos W."/>
            <person name="Angelini C."/>
            <person name="Antonin V."/>
            <person name="Barry K.W."/>
            <person name="Bougher N.L."/>
            <person name="Buchanan P."/>
            <person name="Buyck B."/>
            <person name="Bense V."/>
            <person name="Catcheside P."/>
            <person name="Chovatia M."/>
            <person name="Cooper J."/>
            <person name="Damon W."/>
            <person name="Desjardin D."/>
            <person name="Finy P."/>
            <person name="Geml J."/>
            <person name="Haridas S."/>
            <person name="Hughes K."/>
            <person name="Justo A."/>
            <person name="Karasinski D."/>
            <person name="Kautmanova I."/>
            <person name="Kiss B."/>
            <person name="Kocsube S."/>
            <person name="Kotiranta H."/>
            <person name="LaButti K.M."/>
            <person name="Lechner B.E."/>
            <person name="Liimatainen K."/>
            <person name="Lipzen A."/>
            <person name="Lukacs Z."/>
            <person name="Mihaltcheva S."/>
            <person name="Morgado L.N."/>
            <person name="Niskanen T."/>
            <person name="Noordeloos M.E."/>
            <person name="Ohm R.A."/>
            <person name="Ortiz-Santana B."/>
            <person name="Ovrebo C."/>
            <person name="Racz N."/>
            <person name="Riley R."/>
            <person name="Savchenko A."/>
            <person name="Shiryaev A."/>
            <person name="Soop K."/>
            <person name="Spirin V."/>
            <person name="Szebenyi C."/>
            <person name="Tomsovsky M."/>
            <person name="Tulloss R.E."/>
            <person name="Uehling J."/>
            <person name="Grigoriev I.V."/>
            <person name="Vagvolgyi C."/>
            <person name="Papp T."/>
            <person name="Martin F.M."/>
            <person name="Miettinen O."/>
            <person name="Hibbett D.S."/>
            <person name="Nagy L.G."/>
        </authorList>
    </citation>
    <scope>NUCLEOTIDE SEQUENCE [LARGE SCALE GENOMIC DNA]</scope>
    <source>
        <strain evidence="1 2">CBS 166.37</strain>
    </source>
</reference>
<dbReference type="AlphaFoldDB" id="A0A5C3LQM8"/>
<evidence type="ECO:0000313" key="1">
    <source>
        <dbReference type="EMBL" id="TFK35180.1"/>
    </source>
</evidence>
<protein>
    <recommendedName>
        <fullName evidence="3">F-box domain-containing protein</fullName>
    </recommendedName>
</protein>
<dbReference type="EMBL" id="ML213624">
    <property type="protein sequence ID" value="TFK35180.1"/>
    <property type="molecule type" value="Genomic_DNA"/>
</dbReference>
<keyword evidence="2" id="KW-1185">Reference proteome</keyword>
<proteinExistence type="predicted"/>
<organism evidence="1 2">
    <name type="scientific">Crucibulum laeve</name>
    <dbReference type="NCBI Taxonomy" id="68775"/>
    <lineage>
        <taxon>Eukaryota</taxon>
        <taxon>Fungi</taxon>
        <taxon>Dikarya</taxon>
        <taxon>Basidiomycota</taxon>
        <taxon>Agaricomycotina</taxon>
        <taxon>Agaricomycetes</taxon>
        <taxon>Agaricomycetidae</taxon>
        <taxon>Agaricales</taxon>
        <taxon>Agaricineae</taxon>
        <taxon>Nidulariaceae</taxon>
        <taxon>Crucibulum</taxon>
    </lineage>
</organism>
<accession>A0A5C3LQM8</accession>
<sequence>MARHLNPEIIPPDDILRLILEYAAELDRRTALNLVLVSRLSQKWIDPILYSVVTLHRRSTSRAFLRTIETSISKPPIFFRKRVKSLCICHDIYDETAIKILSACRGINSLTFWAIPRSRRQPFMYSNPTAGGHTISYRHHPYPISSNDRVHHTQGPRLFSAYRFPTLPMTSSKLASVLENLRPRHLSALLRDGQGFSCDPQFHLPFFSRITHFSIINKWEDWTAWNGFENLYSLTHISLDLSAYCTDRISKARKVAASLSRILACCQHLEVCLVVLLFHPDAVKTVNEILSFMLYNSGQEGGGVYDHRLVFAMEKEPFRGRDAHSYRQMEVWRRADHIAEMQRRSLGHIVPEL</sequence>
<dbReference type="OrthoDB" id="2995911at2759"/>
<name>A0A5C3LQM8_9AGAR</name>
<gene>
    <name evidence="1" type="ORF">BDQ12DRAFT_688615</name>
</gene>
<dbReference type="Proteomes" id="UP000308652">
    <property type="component" value="Unassembled WGS sequence"/>
</dbReference>
<evidence type="ECO:0000313" key="2">
    <source>
        <dbReference type="Proteomes" id="UP000308652"/>
    </source>
</evidence>
<evidence type="ECO:0008006" key="3">
    <source>
        <dbReference type="Google" id="ProtNLM"/>
    </source>
</evidence>